<dbReference type="Pfam" id="PF00578">
    <property type="entry name" value="AhpC-TSA"/>
    <property type="match status" value="1"/>
</dbReference>
<evidence type="ECO:0000313" key="2">
    <source>
        <dbReference type="EMBL" id="SHK44170.1"/>
    </source>
</evidence>
<dbReference type="AlphaFoldDB" id="A0A1M6SHN5"/>
<keyword evidence="3" id="KW-1185">Reference proteome</keyword>
<dbReference type="CDD" id="cd02966">
    <property type="entry name" value="TlpA_like_family"/>
    <property type="match status" value="1"/>
</dbReference>
<dbReference type="PROSITE" id="PS51352">
    <property type="entry name" value="THIOREDOXIN_2"/>
    <property type="match status" value="1"/>
</dbReference>
<accession>A0A1M6SHN5</accession>
<dbReference type="EMBL" id="FRAA01000005">
    <property type="protein sequence ID" value="SHK44170.1"/>
    <property type="molecule type" value="Genomic_DNA"/>
</dbReference>
<dbReference type="SUPFAM" id="SSF52833">
    <property type="entry name" value="Thioredoxin-like"/>
    <property type="match status" value="1"/>
</dbReference>
<evidence type="ECO:0000313" key="3">
    <source>
        <dbReference type="Proteomes" id="UP000184474"/>
    </source>
</evidence>
<dbReference type="Proteomes" id="UP000184474">
    <property type="component" value="Unassembled WGS sequence"/>
</dbReference>
<dbReference type="PANTHER" id="PTHR42852:SF13">
    <property type="entry name" value="PROTEIN DIPZ"/>
    <property type="match status" value="1"/>
</dbReference>
<evidence type="ECO:0000259" key="1">
    <source>
        <dbReference type="PROSITE" id="PS51352"/>
    </source>
</evidence>
<dbReference type="InterPro" id="IPR000866">
    <property type="entry name" value="AhpC/TSA"/>
</dbReference>
<proteinExistence type="predicted"/>
<dbReference type="GO" id="GO:0016491">
    <property type="term" value="F:oxidoreductase activity"/>
    <property type="evidence" value="ECO:0007669"/>
    <property type="project" value="InterPro"/>
</dbReference>
<dbReference type="PANTHER" id="PTHR42852">
    <property type="entry name" value="THIOL:DISULFIDE INTERCHANGE PROTEIN DSBE"/>
    <property type="match status" value="1"/>
</dbReference>
<dbReference type="STRING" id="156994.SAMN04488028_10522"/>
<dbReference type="InterPro" id="IPR050553">
    <property type="entry name" value="Thioredoxin_ResA/DsbE_sf"/>
</dbReference>
<reference evidence="3" key="1">
    <citation type="submission" date="2016-11" db="EMBL/GenBank/DDBJ databases">
        <authorList>
            <person name="Varghese N."/>
            <person name="Submissions S."/>
        </authorList>
    </citation>
    <scope>NUCLEOTIDE SEQUENCE [LARGE SCALE GENOMIC DNA]</scope>
    <source>
        <strain evidence="3">DSM 26134</strain>
    </source>
</reference>
<feature type="domain" description="Thioredoxin" evidence="1">
    <location>
        <begin position="15"/>
        <end position="158"/>
    </location>
</feature>
<dbReference type="InterPro" id="IPR013766">
    <property type="entry name" value="Thioredoxin_domain"/>
</dbReference>
<dbReference type="GO" id="GO:0016209">
    <property type="term" value="F:antioxidant activity"/>
    <property type="evidence" value="ECO:0007669"/>
    <property type="project" value="InterPro"/>
</dbReference>
<dbReference type="Gene3D" id="3.40.30.10">
    <property type="entry name" value="Glutaredoxin"/>
    <property type="match status" value="1"/>
</dbReference>
<organism evidence="2 3">
    <name type="scientific">Reichenbachiella agariperforans</name>
    <dbReference type="NCBI Taxonomy" id="156994"/>
    <lineage>
        <taxon>Bacteria</taxon>
        <taxon>Pseudomonadati</taxon>
        <taxon>Bacteroidota</taxon>
        <taxon>Cytophagia</taxon>
        <taxon>Cytophagales</taxon>
        <taxon>Reichenbachiellaceae</taxon>
        <taxon>Reichenbachiella</taxon>
    </lineage>
</organism>
<name>A0A1M6SHN5_REIAG</name>
<sequence>MCLILVTSLLTLSQHSTAQSTLRIELKEINGEYYTLDDLKGSELTVVDFWATWCKPCVKSIPKLVELSHQYEKEEVAFVGINVDSPRNLAKVRPFSKSLKIDYPVLLDTDQALYNELLVSVLPTVLILDSEGKVLFTHEGYTHGDEEYLKKKINELLEENE</sequence>
<protein>
    <submittedName>
        <fullName evidence="2">Peroxiredoxin</fullName>
    </submittedName>
</protein>
<dbReference type="InterPro" id="IPR036249">
    <property type="entry name" value="Thioredoxin-like_sf"/>
</dbReference>
<gene>
    <name evidence="2" type="ORF">SAMN04488028_10522</name>
</gene>